<dbReference type="InterPro" id="IPR002696">
    <property type="entry name" value="Membr_insert_effic_factor_YidD"/>
</dbReference>
<gene>
    <name evidence="1" type="primary">yidD</name>
    <name evidence="1" type="ORF">EOD73_12010</name>
</gene>
<dbReference type="Proteomes" id="UP000288587">
    <property type="component" value="Unassembled WGS sequence"/>
</dbReference>
<comment type="caution">
    <text evidence="1">The sequence shown here is derived from an EMBL/GenBank/DDBJ whole genome shotgun (WGS) entry which is preliminary data.</text>
</comment>
<dbReference type="AlphaFoldDB" id="A0A437LHI1"/>
<protein>
    <submittedName>
        <fullName evidence="1">Membrane protein insertion efficiency factor YidD</fullName>
    </submittedName>
</protein>
<dbReference type="SMART" id="SM01234">
    <property type="entry name" value="Haemolytic"/>
    <property type="match status" value="1"/>
</dbReference>
<keyword evidence="2" id="KW-1185">Reference proteome</keyword>
<dbReference type="EMBL" id="SACM01000003">
    <property type="protein sequence ID" value="RVT84846.1"/>
    <property type="molecule type" value="Genomic_DNA"/>
</dbReference>
<dbReference type="Pfam" id="PF01809">
    <property type="entry name" value="YidD"/>
    <property type="match status" value="1"/>
</dbReference>
<proteinExistence type="predicted"/>
<reference evidence="1 2" key="1">
    <citation type="submission" date="2019-01" db="EMBL/GenBank/DDBJ databases">
        <authorList>
            <person name="Chen W.-M."/>
        </authorList>
    </citation>
    <scope>NUCLEOTIDE SEQUENCE [LARGE SCALE GENOMIC DNA]</scope>
    <source>
        <strain evidence="1 2">CCP-18</strain>
    </source>
</reference>
<dbReference type="OrthoDB" id="6629784at2"/>
<accession>A0A437LHI1</accession>
<dbReference type="NCBIfam" id="TIGR00278">
    <property type="entry name" value="membrane protein insertion efficiency factor YidD"/>
    <property type="match status" value="1"/>
</dbReference>
<evidence type="ECO:0000313" key="1">
    <source>
        <dbReference type="EMBL" id="RVT84846.1"/>
    </source>
</evidence>
<organism evidence="1 2">
    <name type="scientific">Inhella crocodyli</name>
    <dbReference type="NCBI Taxonomy" id="2499851"/>
    <lineage>
        <taxon>Bacteria</taxon>
        <taxon>Pseudomonadati</taxon>
        <taxon>Pseudomonadota</taxon>
        <taxon>Betaproteobacteria</taxon>
        <taxon>Burkholderiales</taxon>
        <taxon>Sphaerotilaceae</taxon>
        <taxon>Inhella</taxon>
    </lineage>
</organism>
<name>A0A437LHI1_9BURK</name>
<evidence type="ECO:0000313" key="2">
    <source>
        <dbReference type="Proteomes" id="UP000288587"/>
    </source>
</evidence>
<sequence>MLRQEARNPGPGGRATREAGVSPFTALALAAVRAYQRWVSPYKGFACAHRVHLGGPSCSAVGARLLRRFGVWNGWPLLRQRLRACGDVHRDHHGIRQGAPRRWFTGLVLRQRGDCDLPCDFDACDGPGRGWALDCCDCGCDLFDWGGRKKRDERRTARKKTRAL</sequence>